<dbReference type="AlphaFoldDB" id="A0A0F9MA55"/>
<protein>
    <recommendedName>
        <fullName evidence="2">BRCT domain-containing protein</fullName>
    </recommendedName>
</protein>
<dbReference type="InterPro" id="IPR036420">
    <property type="entry name" value="BRCT_dom_sf"/>
</dbReference>
<dbReference type="EMBL" id="LAZR01010617">
    <property type="protein sequence ID" value="KKM66012.1"/>
    <property type="molecule type" value="Genomic_DNA"/>
</dbReference>
<dbReference type="PROSITE" id="PS50172">
    <property type="entry name" value="BRCT"/>
    <property type="match status" value="1"/>
</dbReference>
<dbReference type="Pfam" id="PF00533">
    <property type="entry name" value="BRCT"/>
    <property type="match status" value="1"/>
</dbReference>
<sequence length="585" mass="64731">SFRKKTIKRLTKESAADIRDSMDGAGEKELGTDTNRASGKPVEKEVRTYSSPFKKGQTVLYGGAKYKVQVPNAKADLVGIVPMSGGKVDLVRSSKLKLVEQKLVEAKSLEEIKSKIGAEVDYVDVKPYSHNIIGLLLQMAATHYGNDAANELIDYFELEELGWSKITESSKLAKDLVVGDTVELSGATRVTVKEVTKLKSGEIQFKGMADDKEKTYNFKPERKLNLKESMLNEVKGHHVLFTGFRDKELGRLVDEKGGNVQSNWNKKTSLVVAKDPNSQSGKAKKAREAGISVISREQLKDRLLGLKEAEDYSSAARMPLIDPGERPTRGQTVHGDRERPARGQTVHGGRERRGETVRGGHVVDELLDAIAKAIPFIGYTASVEKITDRLDYAFRKVAGVDWHDWRKSPRGVREAATATDSYAADNMEDLNKQVTSDDLEKLGKEAEKAVSGDEIDTLAHSHSNIQDEMSSDDVGNIGGTTLKVPADIKSKLGGKIDELRKNAELVRTRDGALADWQDRTANFFDGLLTRLNHGSDENVKMAAVEAQRVTSPMRYELPSEVWDFFVRGGKMRSLSDHFKEVKRNG</sequence>
<feature type="domain" description="BRCT" evidence="2">
    <location>
        <begin position="229"/>
        <end position="301"/>
    </location>
</feature>
<name>A0A0F9MA55_9ZZZZ</name>
<feature type="non-terminal residue" evidence="3">
    <location>
        <position position="1"/>
    </location>
</feature>
<evidence type="ECO:0000256" key="1">
    <source>
        <dbReference type="SAM" id="MobiDB-lite"/>
    </source>
</evidence>
<evidence type="ECO:0000259" key="2">
    <source>
        <dbReference type="PROSITE" id="PS50172"/>
    </source>
</evidence>
<dbReference type="Gene3D" id="3.40.50.10190">
    <property type="entry name" value="BRCT domain"/>
    <property type="match status" value="1"/>
</dbReference>
<reference evidence="3" key="1">
    <citation type="journal article" date="2015" name="Nature">
        <title>Complex archaea that bridge the gap between prokaryotes and eukaryotes.</title>
        <authorList>
            <person name="Spang A."/>
            <person name="Saw J.H."/>
            <person name="Jorgensen S.L."/>
            <person name="Zaremba-Niedzwiedzka K."/>
            <person name="Martijn J."/>
            <person name="Lind A.E."/>
            <person name="van Eijk R."/>
            <person name="Schleper C."/>
            <person name="Guy L."/>
            <person name="Ettema T.J."/>
        </authorList>
    </citation>
    <scope>NUCLEOTIDE SEQUENCE</scope>
</reference>
<feature type="compositionally biased region" description="Basic and acidic residues" evidence="1">
    <location>
        <begin position="17"/>
        <end position="31"/>
    </location>
</feature>
<dbReference type="InterPro" id="IPR001357">
    <property type="entry name" value="BRCT_dom"/>
</dbReference>
<accession>A0A0F9MA55</accession>
<feature type="region of interest" description="Disordered" evidence="1">
    <location>
        <begin position="319"/>
        <end position="355"/>
    </location>
</feature>
<comment type="caution">
    <text evidence="3">The sequence shown here is derived from an EMBL/GenBank/DDBJ whole genome shotgun (WGS) entry which is preliminary data.</text>
</comment>
<gene>
    <name evidence="3" type="ORF">LCGC14_1485460</name>
</gene>
<organism evidence="3">
    <name type="scientific">marine sediment metagenome</name>
    <dbReference type="NCBI Taxonomy" id="412755"/>
    <lineage>
        <taxon>unclassified sequences</taxon>
        <taxon>metagenomes</taxon>
        <taxon>ecological metagenomes</taxon>
    </lineage>
</organism>
<dbReference type="SUPFAM" id="SSF52113">
    <property type="entry name" value="BRCT domain"/>
    <property type="match status" value="1"/>
</dbReference>
<feature type="region of interest" description="Disordered" evidence="1">
    <location>
        <begin position="17"/>
        <end position="45"/>
    </location>
</feature>
<proteinExistence type="predicted"/>
<feature type="compositionally biased region" description="Basic and acidic residues" evidence="1">
    <location>
        <begin position="323"/>
        <end position="341"/>
    </location>
</feature>
<evidence type="ECO:0000313" key="3">
    <source>
        <dbReference type="EMBL" id="KKM66012.1"/>
    </source>
</evidence>